<protein>
    <submittedName>
        <fullName evidence="1">Uncharacterized protein</fullName>
    </submittedName>
</protein>
<name>F7VDN9_9PROT</name>
<reference evidence="1 2" key="1">
    <citation type="journal article" date="2011" name="Biochem. Biophys. Res. Commun.">
        <title>Increased number of Arginine-based salt bridges contributes to the thermotolerance of thermotolerant acetic acid bacteria, Acetobacter tropicalis SKU1100.</title>
        <authorList>
            <person name="Matsutani M."/>
            <person name="Hirakawa H."/>
            <person name="Nishikura M."/>
            <person name="Soemphol W."/>
            <person name="Ali I.A.I."/>
            <person name="Yakushi T."/>
            <person name="Matsushita K."/>
        </authorList>
    </citation>
    <scope>NUCLEOTIDE SEQUENCE [LARGE SCALE GENOMIC DNA]</scope>
    <source>
        <strain evidence="1 2">NBRC 101654</strain>
    </source>
</reference>
<dbReference type="AlphaFoldDB" id="F7VDN9"/>
<evidence type="ECO:0000313" key="2">
    <source>
        <dbReference type="Proteomes" id="UP000004319"/>
    </source>
</evidence>
<dbReference type="EMBL" id="BABS01000036">
    <property type="protein sequence ID" value="GAA08484.1"/>
    <property type="molecule type" value="Genomic_DNA"/>
</dbReference>
<sequence length="103" mass="11504">MHTAFSGPCRFGKAFESEAAPNKDRGNAMGHNYAKPLTSGQKIERLLSRIPPSWVIKLERQTGTAAWRALAHAPDTDGAWSDEHMDPADALEDTWRRNRTVMV</sequence>
<proteinExistence type="predicted"/>
<gene>
    <name evidence="1" type="ORF">ATPR_1488</name>
</gene>
<comment type="caution">
    <text evidence="1">The sequence shown here is derived from an EMBL/GenBank/DDBJ whole genome shotgun (WGS) entry which is preliminary data.</text>
</comment>
<evidence type="ECO:0000313" key="1">
    <source>
        <dbReference type="EMBL" id="GAA08484.1"/>
    </source>
</evidence>
<organism evidence="1 2">
    <name type="scientific">Acetobacter tropicalis NBRC 101654</name>
    <dbReference type="NCBI Taxonomy" id="749388"/>
    <lineage>
        <taxon>Bacteria</taxon>
        <taxon>Pseudomonadati</taxon>
        <taxon>Pseudomonadota</taxon>
        <taxon>Alphaproteobacteria</taxon>
        <taxon>Acetobacterales</taxon>
        <taxon>Acetobacteraceae</taxon>
        <taxon>Acetobacter</taxon>
    </lineage>
</organism>
<dbReference type="Proteomes" id="UP000004319">
    <property type="component" value="Unassembled WGS sequence"/>
</dbReference>
<dbReference type="RefSeq" id="WP_006558504.1">
    <property type="nucleotide sequence ID" value="NZ_BABS01000036.1"/>
</dbReference>
<accession>F7VDN9</accession>